<proteinExistence type="predicted"/>
<keyword evidence="3" id="KW-1185">Reference proteome</keyword>
<dbReference type="SUPFAM" id="SSF160631">
    <property type="entry name" value="SMI1/KNR4-like"/>
    <property type="match status" value="1"/>
</dbReference>
<gene>
    <name evidence="2" type="ORF">KDW_41330</name>
</gene>
<sequence>MEVFRAPRALCDHYFHSYAFYKIALRALQPVIALEQEMNMGNVYDTLTEINMIKERLNEHSCIRVLDEEGDSWDAYFSFTLPAKEPEIADLESRWYIPPSYKQFLSVSNGAVLYKDVQYGQWGFYLYGTKDLITKNEQWHKLYSSLPNDYLVFAESLGDADFLIINTCHPEETNECVIIGSDVGYEVSTWPIIAQSFAEWLSYLVNSQGAKYWEN</sequence>
<dbReference type="Gene3D" id="3.40.1580.10">
    <property type="entry name" value="SMI1/KNR4-like"/>
    <property type="match status" value="1"/>
</dbReference>
<dbReference type="EMBL" id="BKZW01000002">
    <property type="protein sequence ID" value="GER89971.1"/>
    <property type="molecule type" value="Genomic_DNA"/>
</dbReference>
<feature type="domain" description="Knr4/Smi1-like" evidence="1">
    <location>
        <begin position="82"/>
        <end position="203"/>
    </location>
</feature>
<dbReference type="AlphaFoldDB" id="A0A5J4KU25"/>
<evidence type="ECO:0000313" key="2">
    <source>
        <dbReference type="EMBL" id="GER89971.1"/>
    </source>
</evidence>
<name>A0A5J4KU25_9CHLR</name>
<evidence type="ECO:0000259" key="1">
    <source>
        <dbReference type="SMART" id="SM00860"/>
    </source>
</evidence>
<dbReference type="Pfam" id="PF09346">
    <property type="entry name" value="SMI1_KNR4"/>
    <property type="match status" value="1"/>
</dbReference>
<evidence type="ECO:0000313" key="3">
    <source>
        <dbReference type="Proteomes" id="UP000326912"/>
    </source>
</evidence>
<organism evidence="2 3">
    <name type="scientific">Dictyobacter vulcani</name>
    <dbReference type="NCBI Taxonomy" id="2607529"/>
    <lineage>
        <taxon>Bacteria</taxon>
        <taxon>Bacillati</taxon>
        <taxon>Chloroflexota</taxon>
        <taxon>Ktedonobacteria</taxon>
        <taxon>Ktedonobacterales</taxon>
        <taxon>Dictyobacteraceae</taxon>
        <taxon>Dictyobacter</taxon>
    </lineage>
</organism>
<dbReference type="SMART" id="SM00860">
    <property type="entry name" value="SMI1_KNR4"/>
    <property type="match status" value="1"/>
</dbReference>
<dbReference type="InterPro" id="IPR037883">
    <property type="entry name" value="Knr4/Smi1-like_sf"/>
</dbReference>
<accession>A0A5J4KU25</accession>
<reference evidence="2 3" key="1">
    <citation type="submission" date="2019-10" db="EMBL/GenBank/DDBJ databases">
        <title>Dictyobacter vulcani sp. nov., within the class Ktedonobacteria, isolated from soil of volcanic Mt. Zao.</title>
        <authorList>
            <person name="Zheng Y."/>
            <person name="Wang C.M."/>
            <person name="Sakai Y."/>
            <person name="Abe K."/>
            <person name="Yokota A."/>
            <person name="Yabe S."/>
        </authorList>
    </citation>
    <scope>NUCLEOTIDE SEQUENCE [LARGE SCALE GENOMIC DNA]</scope>
    <source>
        <strain evidence="2 3">W12</strain>
    </source>
</reference>
<dbReference type="Proteomes" id="UP000326912">
    <property type="component" value="Unassembled WGS sequence"/>
</dbReference>
<dbReference type="InterPro" id="IPR018958">
    <property type="entry name" value="Knr4/Smi1-like_dom"/>
</dbReference>
<protein>
    <recommendedName>
        <fullName evidence="1">Knr4/Smi1-like domain-containing protein</fullName>
    </recommendedName>
</protein>
<comment type="caution">
    <text evidence="2">The sequence shown here is derived from an EMBL/GenBank/DDBJ whole genome shotgun (WGS) entry which is preliminary data.</text>
</comment>